<accession>A0A2N7VXI3</accession>
<dbReference type="EMBL" id="PNYB01000015">
    <property type="protein sequence ID" value="PMS21853.1"/>
    <property type="molecule type" value="Genomic_DNA"/>
</dbReference>
<gene>
    <name evidence="1" type="ORF">C0Z19_17955</name>
</gene>
<dbReference type="Proteomes" id="UP000235347">
    <property type="component" value="Unassembled WGS sequence"/>
</dbReference>
<evidence type="ECO:0000313" key="1">
    <source>
        <dbReference type="EMBL" id="PMS21853.1"/>
    </source>
</evidence>
<keyword evidence="2" id="KW-1185">Reference proteome</keyword>
<comment type="caution">
    <text evidence="1">The sequence shown here is derived from an EMBL/GenBank/DDBJ whole genome shotgun (WGS) entry which is preliminary data.</text>
</comment>
<sequence>MISQAAKDSFERIFFQAARTRLTTEPTHACDIVPIVVRRHNDDEVGGNPEHGHGYEHGPSAEVHVLTIASIGFRVVLLLQFADDEATHAYYASQGQATDRTLREAAMEIGNLCCGAVNQQLVEHFPHLGMSTPYTLSSECMSYLSELKPNHVAAYDITVEYAARLRATLCVCAREPLDFAAQVAQVHESAGELELF</sequence>
<name>A0A2N7VXI3_9BURK</name>
<protein>
    <recommendedName>
        <fullName evidence="3">Chemotaxis protein CheX</fullName>
    </recommendedName>
</protein>
<dbReference type="RefSeq" id="WP_102611178.1">
    <property type="nucleotide sequence ID" value="NZ_CADIKD010000003.1"/>
</dbReference>
<dbReference type="AlphaFoldDB" id="A0A2N7VXI3"/>
<evidence type="ECO:0008006" key="3">
    <source>
        <dbReference type="Google" id="ProtNLM"/>
    </source>
</evidence>
<organism evidence="1 2">
    <name type="scientific">Trinickia soli</name>
    <dbReference type="NCBI Taxonomy" id="380675"/>
    <lineage>
        <taxon>Bacteria</taxon>
        <taxon>Pseudomonadati</taxon>
        <taxon>Pseudomonadota</taxon>
        <taxon>Betaproteobacteria</taxon>
        <taxon>Burkholderiales</taxon>
        <taxon>Burkholderiaceae</taxon>
        <taxon>Trinickia</taxon>
    </lineage>
</organism>
<reference evidence="1 2" key="1">
    <citation type="submission" date="2018-01" db="EMBL/GenBank/DDBJ databases">
        <title>Whole genome analyses suggest that Burkholderia sensu lato contains two further novel genera in the rhizoxinica-symbiotica group Mycetohabitans gen. nov., and Trinickia gen. nov.: implications for the evolution of diazotrophy and nodulation in the Burkholderiaceae.</title>
        <authorList>
            <person name="Estrada-de los Santos P."/>
            <person name="Palmer M."/>
            <person name="Chavez-Ramirez B."/>
            <person name="Beukes C."/>
            <person name="Steenkamp E.T."/>
            <person name="Hirsch A.M."/>
            <person name="Manyaka P."/>
            <person name="Maluk M."/>
            <person name="Lafos M."/>
            <person name="Crook M."/>
            <person name="Gross E."/>
            <person name="Simon M.F."/>
            <person name="Bueno dos Reis Junior F."/>
            <person name="Poole P.S."/>
            <person name="Venter S.N."/>
            <person name="James E.K."/>
        </authorList>
    </citation>
    <scope>NUCLEOTIDE SEQUENCE [LARGE SCALE GENOMIC DNA]</scope>
    <source>
        <strain evidence="1 2">GP25-8</strain>
    </source>
</reference>
<proteinExistence type="predicted"/>
<evidence type="ECO:0000313" key="2">
    <source>
        <dbReference type="Proteomes" id="UP000235347"/>
    </source>
</evidence>